<dbReference type="InterPro" id="IPR000873">
    <property type="entry name" value="AMP-dep_synth/lig_dom"/>
</dbReference>
<evidence type="ECO:0000256" key="7">
    <source>
        <dbReference type="ARBA" id="ARBA00066629"/>
    </source>
</evidence>
<dbReference type="GO" id="GO:0010124">
    <property type="term" value="P:phenylacetate catabolic process"/>
    <property type="evidence" value="ECO:0007669"/>
    <property type="project" value="UniProtKB-UniRule"/>
</dbReference>
<evidence type="ECO:0000256" key="10">
    <source>
        <dbReference type="PIRNR" id="PIRNR006444"/>
    </source>
</evidence>
<dbReference type="Pfam" id="PF14535">
    <property type="entry name" value="AMP-binding_C_2"/>
    <property type="match status" value="1"/>
</dbReference>
<evidence type="ECO:0000259" key="11">
    <source>
        <dbReference type="Pfam" id="PF00501"/>
    </source>
</evidence>
<dbReference type="GO" id="GO:0047475">
    <property type="term" value="F:phenylacetate-CoA ligase activity"/>
    <property type="evidence" value="ECO:0007669"/>
    <property type="project" value="UniProtKB-EC"/>
</dbReference>
<protein>
    <recommendedName>
        <fullName evidence="8 10">Phenylacetate-coenzyme A ligase</fullName>
        <ecNumber evidence="7 10">6.2.1.30</ecNumber>
    </recommendedName>
    <alternativeName>
        <fullName evidence="9 10">Phenylacetyl-CoA ligase</fullName>
    </alternativeName>
</protein>
<name>I3YBH3_THIV6</name>
<comment type="similarity">
    <text evidence="6 10">Belongs to the phenylacetyl-CoA ligase family.</text>
</comment>
<accession>I3YBH3</accession>
<reference evidence="13 14" key="1">
    <citation type="submission" date="2012-06" db="EMBL/GenBank/DDBJ databases">
        <title>Complete sequence of Thiocystis violascens DSM 198.</title>
        <authorList>
            <consortium name="US DOE Joint Genome Institute"/>
            <person name="Lucas S."/>
            <person name="Han J."/>
            <person name="Lapidus A."/>
            <person name="Cheng J.-F."/>
            <person name="Goodwin L."/>
            <person name="Pitluck S."/>
            <person name="Peters L."/>
            <person name="Ovchinnikova G."/>
            <person name="Teshima H."/>
            <person name="Detter J.C."/>
            <person name="Han C."/>
            <person name="Tapia R."/>
            <person name="Land M."/>
            <person name="Hauser L."/>
            <person name="Kyrpides N."/>
            <person name="Ivanova N."/>
            <person name="Pagani I."/>
            <person name="Vogl K."/>
            <person name="Liu Z."/>
            <person name="Frigaard N.-U."/>
            <person name="Bryant D."/>
            <person name="Woyke T."/>
        </authorList>
    </citation>
    <scope>NUCLEOTIDE SEQUENCE [LARGE SCALE GENOMIC DNA]</scope>
    <source>
        <strain evidence="14">ATCC 17096 / DSM 198 / 6111</strain>
    </source>
</reference>
<dbReference type="Gene3D" id="3.30.300.30">
    <property type="match status" value="1"/>
</dbReference>
<dbReference type="SUPFAM" id="SSF56801">
    <property type="entry name" value="Acetyl-CoA synthetase-like"/>
    <property type="match status" value="1"/>
</dbReference>
<dbReference type="STRING" id="765911.Thivi_2396"/>
<dbReference type="PANTHER" id="PTHR43439">
    <property type="entry name" value="PHENYLACETATE-COENZYME A LIGASE"/>
    <property type="match status" value="1"/>
</dbReference>
<evidence type="ECO:0000256" key="9">
    <source>
        <dbReference type="ARBA" id="ARBA00075111"/>
    </source>
</evidence>
<feature type="domain" description="AMP-dependent synthetase/ligase" evidence="11">
    <location>
        <begin position="101"/>
        <end position="307"/>
    </location>
</feature>
<evidence type="ECO:0000256" key="8">
    <source>
        <dbReference type="ARBA" id="ARBA00068695"/>
    </source>
</evidence>
<organism evidence="13 14">
    <name type="scientific">Thiocystis violascens (strain ATCC 17096 / DSM 198 / 6111)</name>
    <name type="common">Chromatium violascens</name>
    <dbReference type="NCBI Taxonomy" id="765911"/>
    <lineage>
        <taxon>Bacteria</taxon>
        <taxon>Pseudomonadati</taxon>
        <taxon>Pseudomonadota</taxon>
        <taxon>Gammaproteobacteria</taxon>
        <taxon>Chromatiales</taxon>
        <taxon>Chromatiaceae</taxon>
        <taxon>Thiocystis</taxon>
    </lineage>
</organism>
<dbReference type="FunFam" id="3.30.300.30:FF:000019">
    <property type="entry name" value="Phenylacetate-coenzyme A ligase"/>
    <property type="match status" value="1"/>
</dbReference>
<gene>
    <name evidence="13" type="ordered locus">Thivi_2396</name>
</gene>
<proteinExistence type="inferred from homology"/>
<keyword evidence="2 10" id="KW-0436">Ligase</keyword>
<comment type="subunit">
    <text evidence="1">Monomer.</text>
</comment>
<dbReference type="EMBL" id="CP003154">
    <property type="protein sequence ID" value="AFL74341.1"/>
    <property type="molecule type" value="Genomic_DNA"/>
</dbReference>
<comment type="catalytic activity">
    <reaction evidence="4">
        <text>2-phenylacetate + ATP + CoA = phenylacetyl-CoA + AMP + diphosphate</text>
        <dbReference type="Rhea" id="RHEA:20956"/>
        <dbReference type="ChEBI" id="CHEBI:18401"/>
        <dbReference type="ChEBI" id="CHEBI:30616"/>
        <dbReference type="ChEBI" id="CHEBI:33019"/>
        <dbReference type="ChEBI" id="CHEBI:57287"/>
        <dbReference type="ChEBI" id="CHEBI:57390"/>
        <dbReference type="ChEBI" id="CHEBI:456215"/>
        <dbReference type="EC" id="6.2.1.30"/>
    </reaction>
    <physiologicalReaction direction="left-to-right" evidence="4">
        <dbReference type="Rhea" id="RHEA:20957"/>
    </physiologicalReaction>
</comment>
<dbReference type="InterPro" id="IPR042099">
    <property type="entry name" value="ANL_N_sf"/>
</dbReference>
<dbReference type="UniPathway" id="UPA00930"/>
<comment type="pathway">
    <text evidence="5 10">Aromatic compound metabolism; phenylacetate degradation.</text>
</comment>
<evidence type="ECO:0000313" key="14">
    <source>
        <dbReference type="Proteomes" id="UP000006062"/>
    </source>
</evidence>
<dbReference type="EC" id="6.2.1.30" evidence="7 10"/>
<dbReference type="Proteomes" id="UP000006062">
    <property type="component" value="Chromosome"/>
</dbReference>
<evidence type="ECO:0000313" key="13">
    <source>
        <dbReference type="EMBL" id="AFL74341.1"/>
    </source>
</evidence>
<dbReference type="PANTHER" id="PTHR43439:SF1">
    <property type="entry name" value="PHENYLACETATE-COENZYME A LIGASE"/>
    <property type="match status" value="1"/>
</dbReference>
<dbReference type="GO" id="GO:0000166">
    <property type="term" value="F:nucleotide binding"/>
    <property type="evidence" value="ECO:0007669"/>
    <property type="project" value="UniProtKB-KW"/>
</dbReference>
<evidence type="ECO:0000259" key="12">
    <source>
        <dbReference type="Pfam" id="PF14535"/>
    </source>
</evidence>
<evidence type="ECO:0000256" key="1">
    <source>
        <dbReference type="ARBA" id="ARBA00011245"/>
    </source>
</evidence>
<comment type="function">
    <text evidence="10">Catalyzes the activation of phenylacetic acid (PA) to phenylacetyl-CoA (PA-CoA).</text>
</comment>
<feature type="domain" description="AMP-dependent ligase C-terminal" evidence="12">
    <location>
        <begin position="356"/>
        <end position="452"/>
    </location>
</feature>
<dbReference type="KEGG" id="tvi:Thivi_2396"/>
<keyword evidence="3 10" id="KW-0547">Nucleotide-binding</keyword>
<evidence type="ECO:0000256" key="5">
    <source>
        <dbReference type="ARBA" id="ARBA00060591"/>
    </source>
</evidence>
<dbReference type="InterPro" id="IPR011880">
    <property type="entry name" value="PA_CoA_ligase"/>
</dbReference>
<dbReference type="PIRSF" id="PIRSF006444">
    <property type="entry name" value="PaaK"/>
    <property type="match status" value="1"/>
</dbReference>
<dbReference type="HOGENOM" id="CLU_035301_1_1_6"/>
<dbReference type="eggNOG" id="COG1541">
    <property type="taxonomic scope" value="Bacteria"/>
</dbReference>
<dbReference type="InterPro" id="IPR051414">
    <property type="entry name" value="Adenylate-forming_Reductase"/>
</dbReference>
<evidence type="ECO:0000256" key="2">
    <source>
        <dbReference type="ARBA" id="ARBA00022598"/>
    </source>
</evidence>
<dbReference type="Gene3D" id="3.40.50.12780">
    <property type="entry name" value="N-terminal domain of ligase-like"/>
    <property type="match status" value="1"/>
</dbReference>
<keyword evidence="14" id="KW-1185">Reference proteome</keyword>
<dbReference type="InterPro" id="IPR045851">
    <property type="entry name" value="AMP-bd_C_sf"/>
</dbReference>
<dbReference type="Pfam" id="PF00501">
    <property type="entry name" value="AMP-binding"/>
    <property type="match status" value="1"/>
</dbReference>
<dbReference type="CDD" id="cd05913">
    <property type="entry name" value="PaaK"/>
    <property type="match status" value="1"/>
</dbReference>
<dbReference type="AlphaFoldDB" id="I3YBH3"/>
<sequence length="459" mass="51854">MKHESRPWIMPVPNPSPDWSNEYPIWNPTAETLPRAEREALQLERLRALVGRVARVPFYRDLFAHREIGPHSIRSLADLRRLPFTTKDDMRRQHPLGFLAVPRRDLARIHGSSGTTGKPTFVAYTAGDLRIWSELCARFLVAGGLRPEHTTQVAFGYGLFTGGFGLHYGIERVGATVIPAAAGNTRRQIEIMRDLDPEVLICTPSYALTIADAARELGMDPRALPIRFGHFGGEPWTEDMRREIEDQLDIAAFNNYGLSEVIGPGVSGECVARTGMHLQEDHFLVECLDPETLEPVPEGEPGELVITTLTREAMPMIRYRTRDIARLYREPCPCGRTTTRMSRVAGRTDDMLIIRGVNVFPSQIEEALLRVEGTTPHYLIEVSRPGTLDEVRVKVEIHPEIFSDRMDRMQAVCERISREIQTVAGIRAHVDLVEPRSIERFVGKARRVLDTRGLNERES</sequence>
<evidence type="ECO:0000256" key="3">
    <source>
        <dbReference type="ARBA" id="ARBA00022741"/>
    </source>
</evidence>
<dbReference type="InterPro" id="IPR028154">
    <property type="entry name" value="AMP-dep_Lig_C"/>
</dbReference>
<dbReference type="FunFam" id="3.40.50.12780:FF:000016">
    <property type="entry name" value="Phenylacetate-coenzyme A ligase"/>
    <property type="match status" value="1"/>
</dbReference>
<evidence type="ECO:0000256" key="4">
    <source>
        <dbReference type="ARBA" id="ARBA00050450"/>
    </source>
</evidence>
<evidence type="ECO:0000256" key="6">
    <source>
        <dbReference type="ARBA" id="ARBA00061566"/>
    </source>
</evidence>